<keyword evidence="2" id="KW-1185">Reference proteome</keyword>
<reference evidence="1 2" key="1">
    <citation type="submission" date="2020-08" db="EMBL/GenBank/DDBJ databases">
        <title>Aphidius gifuensis genome sequencing and assembly.</title>
        <authorList>
            <person name="Du Z."/>
        </authorList>
    </citation>
    <scope>NUCLEOTIDE SEQUENCE [LARGE SCALE GENOMIC DNA]</scope>
    <source>
        <strain evidence="1">YNYX2018</strain>
        <tissue evidence="1">Adults</tissue>
    </source>
</reference>
<evidence type="ECO:0000313" key="2">
    <source>
        <dbReference type="Proteomes" id="UP000639338"/>
    </source>
</evidence>
<proteinExistence type="predicted"/>
<sequence>MSKLMCTTSASVAHFKKASQDFAGPGKQLACYAYSVVCKAPRQEHDQVSIHITNKTKTSLEIESVEACDISDEDNLNQDPNFQIEKIKIKNVNKDINAK</sequence>
<dbReference type="EMBL" id="JACMRX010000001">
    <property type="protein sequence ID" value="KAF7998571.1"/>
    <property type="molecule type" value="Genomic_DNA"/>
</dbReference>
<organism evidence="1 2">
    <name type="scientific">Aphidius gifuensis</name>
    <name type="common">Parasitoid wasp</name>
    <dbReference type="NCBI Taxonomy" id="684658"/>
    <lineage>
        <taxon>Eukaryota</taxon>
        <taxon>Metazoa</taxon>
        <taxon>Ecdysozoa</taxon>
        <taxon>Arthropoda</taxon>
        <taxon>Hexapoda</taxon>
        <taxon>Insecta</taxon>
        <taxon>Pterygota</taxon>
        <taxon>Neoptera</taxon>
        <taxon>Endopterygota</taxon>
        <taxon>Hymenoptera</taxon>
        <taxon>Apocrita</taxon>
        <taxon>Ichneumonoidea</taxon>
        <taxon>Braconidae</taxon>
        <taxon>Aphidiinae</taxon>
        <taxon>Aphidius</taxon>
    </lineage>
</organism>
<name>A0A834Y5P8_APHGI</name>
<dbReference type="Proteomes" id="UP000639338">
    <property type="component" value="Unassembled WGS sequence"/>
</dbReference>
<dbReference type="AlphaFoldDB" id="A0A834Y5P8"/>
<evidence type="ECO:0000313" key="1">
    <source>
        <dbReference type="EMBL" id="KAF7998571.1"/>
    </source>
</evidence>
<gene>
    <name evidence="1" type="ORF">HCN44_010979</name>
</gene>
<protein>
    <submittedName>
        <fullName evidence="1">Uncharacterized protein</fullName>
    </submittedName>
</protein>
<accession>A0A834Y5P8</accession>
<comment type="caution">
    <text evidence="1">The sequence shown here is derived from an EMBL/GenBank/DDBJ whole genome shotgun (WGS) entry which is preliminary data.</text>
</comment>